<accession>A0A7M2WQU4</accession>
<feature type="signal peptide" evidence="1">
    <location>
        <begin position="1"/>
        <end position="33"/>
    </location>
</feature>
<evidence type="ECO:0000313" key="3">
    <source>
        <dbReference type="Proteomes" id="UP000593765"/>
    </source>
</evidence>
<dbReference type="Pfam" id="PF12006">
    <property type="entry name" value="DUF3500"/>
    <property type="match status" value="1"/>
</dbReference>
<evidence type="ECO:0000256" key="1">
    <source>
        <dbReference type="SAM" id="SignalP"/>
    </source>
</evidence>
<dbReference type="AlphaFoldDB" id="A0A7M2WQU4"/>
<keyword evidence="3" id="KW-1185">Reference proteome</keyword>
<dbReference type="Proteomes" id="UP000593765">
    <property type="component" value="Chromosome"/>
</dbReference>
<dbReference type="PANTHER" id="PTHR37489">
    <property type="entry name" value="DUF3500 DOMAIN-CONTAINING PROTEIN"/>
    <property type="match status" value="1"/>
</dbReference>
<reference evidence="2 3" key="1">
    <citation type="submission" date="2020-10" db="EMBL/GenBank/DDBJ databases">
        <title>Wide distribution of Phycisphaera-like planctomycetes from WD2101 soil group in peatlands and genome analysis of the first cultivated representative.</title>
        <authorList>
            <person name="Dedysh S.N."/>
            <person name="Beletsky A.V."/>
            <person name="Ivanova A."/>
            <person name="Kulichevskaya I.S."/>
            <person name="Suzina N.E."/>
            <person name="Philippov D.A."/>
            <person name="Rakitin A.L."/>
            <person name="Mardanov A.V."/>
            <person name="Ravin N.V."/>
        </authorList>
    </citation>
    <scope>NUCLEOTIDE SEQUENCE [LARGE SCALE GENOMIC DNA]</scope>
    <source>
        <strain evidence="2 3">M1803</strain>
    </source>
</reference>
<dbReference type="KEGG" id="hbs:IPV69_15975"/>
<name>A0A7M2WQU4_9BACT</name>
<sequence length="370" mass="41120">MNHPFRRPLGRQLRHWVLALAVACPAASLLAHDAPSTSVRPVSMERVSEEMASAATAFWNSLTPEQQKKAMYGFEDDERLNWHFIPKVRNGLPLREMTPAQRSLAMGLLATGLSGHGFTKVQQIMSLEAILKEIEAGPPKTPVRDPEGYFVTIFGKPEAKGTWGWRYEGHHLSVTFTIAGGKMVTGLPMFLGTNPGEVREGPRKGLKVLATEEDVGRKLVQSLTDDQKKKAIVSAEAPKDIITAAVRKVDMKAVVAGKDGLPAADMTPEQRDLLLQIIEEYARRHRGELASEELRKLHVAGFDKVNFAWAGGTEPSVGHYYRVVGPTFLIEYDNTQNNANHVHSVWRDPANDFGEDMLKKHYESATDHKK</sequence>
<protein>
    <submittedName>
        <fullName evidence="2">DUF3500 domain-containing protein</fullName>
    </submittedName>
</protein>
<organism evidence="2 3">
    <name type="scientific">Humisphaera borealis</name>
    <dbReference type="NCBI Taxonomy" id="2807512"/>
    <lineage>
        <taxon>Bacteria</taxon>
        <taxon>Pseudomonadati</taxon>
        <taxon>Planctomycetota</taxon>
        <taxon>Phycisphaerae</taxon>
        <taxon>Tepidisphaerales</taxon>
        <taxon>Tepidisphaeraceae</taxon>
        <taxon>Humisphaera</taxon>
    </lineage>
</organism>
<evidence type="ECO:0000313" key="2">
    <source>
        <dbReference type="EMBL" id="QOV87779.1"/>
    </source>
</evidence>
<dbReference type="EMBL" id="CP063458">
    <property type="protein sequence ID" value="QOV87779.1"/>
    <property type="molecule type" value="Genomic_DNA"/>
</dbReference>
<keyword evidence="1" id="KW-0732">Signal</keyword>
<dbReference type="InterPro" id="IPR021889">
    <property type="entry name" value="DUF3500"/>
</dbReference>
<feature type="chain" id="PRO_5034495111" evidence="1">
    <location>
        <begin position="34"/>
        <end position="370"/>
    </location>
</feature>
<gene>
    <name evidence="2" type="ORF">IPV69_15975</name>
</gene>
<dbReference type="RefSeq" id="WP_206290689.1">
    <property type="nucleotide sequence ID" value="NZ_CP063458.1"/>
</dbReference>
<proteinExistence type="predicted"/>
<dbReference type="PANTHER" id="PTHR37489:SF1">
    <property type="entry name" value="DUF3500 DOMAIN-CONTAINING PROTEIN"/>
    <property type="match status" value="1"/>
</dbReference>